<feature type="transmembrane region" description="Helical" evidence="8">
    <location>
        <begin position="144"/>
        <end position="163"/>
    </location>
</feature>
<keyword evidence="11" id="KW-1185">Reference proteome</keyword>
<feature type="transmembrane region" description="Helical" evidence="8">
    <location>
        <begin position="170"/>
        <end position="193"/>
    </location>
</feature>
<evidence type="ECO:0000256" key="5">
    <source>
        <dbReference type="ARBA" id="ARBA00022989"/>
    </source>
</evidence>
<comment type="similarity">
    <text evidence="2">Belongs to the peptidase S54 family.</text>
</comment>
<dbReference type="PANTHER" id="PTHR43731:SF14">
    <property type="entry name" value="PRESENILIN-ASSOCIATED RHOMBOID-LIKE PROTEIN, MITOCHONDRIAL"/>
    <property type="match status" value="1"/>
</dbReference>
<dbReference type="Proteomes" id="UP000324974">
    <property type="component" value="Chromosome"/>
</dbReference>
<dbReference type="OrthoDB" id="9813074at2"/>
<evidence type="ECO:0000256" key="8">
    <source>
        <dbReference type="SAM" id="Phobius"/>
    </source>
</evidence>
<dbReference type="PANTHER" id="PTHR43731">
    <property type="entry name" value="RHOMBOID PROTEASE"/>
    <property type="match status" value="1"/>
</dbReference>
<evidence type="ECO:0000256" key="7">
    <source>
        <dbReference type="SAM" id="MobiDB-lite"/>
    </source>
</evidence>
<comment type="subcellular location">
    <subcellularLocation>
        <location evidence="1">Membrane</location>
        <topology evidence="1">Multi-pass membrane protein</topology>
    </subcellularLocation>
</comment>
<keyword evidence="3 8" id="KW-0812">Transmembrane</keyword>
<keyword evidence="6 8" id="KW-0472">Membrane</keyword>
<name>A0A5C1ANP3_9BACT</name>
<dbReference type="InterPro" id="IPR022764">
    <property type="entry name" value="Peptidase_S54_rhomboid_dom"/>
</dbReference>
<evidence type="ECO:0000313" key="10">
    <source>
        <dbReference type="EMBL" id="QEL18478.1"/>
    </source>
</evidence>
<feature type="transmembrane region" description="Helical" evidence="8">
    <location>
        <begin position="199"/>
        <end position="216"/>
    </location>
</feature>
<evidence type="ECO:0000256" key="2">
    <source>
        <dbReference type="ARBA" id="ARBA00009045"/>
    </source>
</evidence>
<accession>A0A5C1ANP3</accession>
<dbReference type="Pfam" id="PF01694">
    <property type="entry name" value="Rhomboid"/>
    <property type="match status" value="1"/>
</dbReference>
<feature type="transmembrane region" description="Helical" evidence="8">
    <location>
        <begin position="84"/>
        <end position="101"/>
    </location>
</feature>
<feature type="transmembrane region" description="Helical" evidence="8">
    <location>
        <begin position="113"/>
        <end position="132"/>
    </location>
</feature>
<dbReference type="InterPro" id="IPR035952">
    <property type="entry name" value="Rhomboid-like_sf"/>
</dbReference>
<keyword evidence="4" id="KW-0378">Hydrolase</keyword>
<dbReference type="EMBL" id="CP042425">
    <property type="protein sequence ID" value="QEL18478.1"/>
    <property type="molecule type" value="Genomic_DNA"/>
</dbReference>
<evidence type="ECO:0000256" key="4">
    <source>
        <dbReference type="ARBA" id="ARBA00022801"/>
    </source>
</evidence>
<sequence length="324" mass="36371">MGLYDREYYREEHARREVWQIGPVTLGLIGVMVAVFFLQLAMINIREYLTYYDPLLYWGGFSLDKILDGEVWRLLTSLFLHHPAQNLWLFAASLVILAYCGRSVEGTYGPKEMFWYYVLTGLVTQLALFAVSYFRPFNFEPPDPGYGCSGPVVAVMVLFALHAPNSQVPLLFGSVRAAPLAAVIILVNLALFALNPRQAFGAISALSGAAFAFAYHQNHWRVSNWIPDLPGLRKTQTRSPIKSRPLFQDDPPEPSTPIDLRRPAEPPEPVPTPAITSPATVHEYLEAQLDQVLSKVAQHGKASLTPTEQEILLRASEVYKSRRK</sequence>
<feature type="domain" description="Peptidase S54 rhomboid" evidence="9">
    <location>
        <begin position="69"/>
        <end position="215"/>
    </location>
</feature>
<organism evidence="10 11">
    <name type="scientific">Limnoglobus roseus</name>
    <dbReference type="NCBI Taxonomy" id="2598579"/>
    <lineage>
        <taxon>Bacteria</taxon>
        <taxon>Pseudomonadati</taxon>
        <taxon>Planctomycetota</taxon>
        <taxon>Planctomycetia</taxon>
        <taxon>Gemmatales</taxon>
        <taxon>Gemmataceae</taxon>
        <taxon>Limnoglobus</taxon>
    </lineage>
</organism>
<evidence type="ECO:0000256" key="6">
    <source>
        <dbReference type="ARBA" id="ARBA00023136"/>
    </source>
</evidence>
<dbReference type="InterPro" id="IPR050925">
    <property type="entry name" value="Rhomboid_protease_S54"/>
</dbReference>
<feature type="transmembrane region" description="Helical" evidence="8">
    <location>
        <begin position="21"/>
        <end position="45"/>
    </location>
</feature>
<gene>
    <name evidence="10" type="ORF">PX52LOC_05503</name>
</gene>
<evidence type="ECO:0000259" key="9">
    <source>
        <dbReference type="Pfam" id="PF01694"/>
    </source>
</evidence>
<evidence type="ECO:0000256" key="3">
    <source>
        <dbReference type="ARBA" id="ARBA00022692"/>
    </source>
</evidence>
<keyword evidence="5 8" id="KW-1133">Transmembrane helix</keyword>
<dbReference type="Gene3D" id="1.20.1540.10">
    <property type="entry name" value="Rhomboid-like"/>
    <property type="match status" value="1"/>
</dbReference>
<dbReference type="SUPFAM" id="SSF144091">
    <property type="entry name" value="Rhomboid-like"/>
    <property type="match status" value="1"/>
</dbReference>
<evidence type="ECO:0000256" key="1">
    <source>
        <dbReference type="ARBA" id="ARBA00004141"/>
    </source>
</evidence>
<dbReference type="KEGG" id="lrs:PX52LOC_05503"/>
<dbReference type="GO" id="GO:0004252">
    <property type="term" value="F:serine-type endopeptidase activity"/>
    <property type="evidence" value="ECO:0007669"/>
    <property type="project" value="InterPro"/>
</dbReference>
<feature type="region of interest" description="Disordered" evidence="7">
    <location>
        <begin position="234"/>
        <end position="277"/>
    </location>
</feature>
<reference evidence="11" key="1">
    <citation type="submission" date="2019-08" db="EMBL/GenBank/DDBJ databases">
        <title>Limnoglobus roseus gen. nov., sp. nov., a novel freshwater planctomycete with a giant genome from the family Gemmataceae.</title>
        <authorList>
            <person name="Kulichevskaya I.S."/>
            <person name="Naumoff D.G."/>
            <person name="Miroshnikov K."/>
            <person name="Ivanova A."/>
            <person name="Philippov D.A."/>
            <person name="Hakobyan A."/>
            <person name="Rijpstra I.C."/>
            <person name="Sinninghe Damste J.S."/>
            <person name="Liesack W."/>
            <person name="Dedysh S.N."/>
        </authorList>
    </citation>
    <scope>NUCLEOTIDE SEQUENCE [LARGE SCALE GENOMIC DNA]</scope>
    <source>
        <strain evidence="11">PX52</strain>
    </source>
</reference>
<protein>
    <recommendedName>
        <fullName evidence="9">Peptidase S54 rhomboid domain-containing protein</fullName>
    </recommendedName>
</protein>
<dbReference type="GO" id="GO:0016020">
    <property type="term" value="C:membrane"/>
    <property type="evidence" value="ECO:0007669"/>
    <property type="project" value="UniProtKB-SubCell"/>
</dbReference>
<evidence type="ECO:0000313" key="11">
    <source>
        <dbReference type="Proteomes" id="UP000324974"/>
    </source>
</evidence>
<dbReference type="RefSeq" id="WP_149112988.1">
    <property type="nucleotide sequence ID" value="NZ_CP042425.1"/>
</dbReference>
<proteinExistence type="inferred from homology"/>
<dbReference type="AlphaFoldDB" id="A0A5C1ANP3"/>